<keyword evidence="3 6" id="KW-1133">Transmembrane helix</keyword>
<dbReference type="InterPro" id="IPR003807">
    <property type="entry name" value="DUF202"/>
</dbReference>
<keyword evidence="9" id="KW-1185">Reference proteome</keyword>
<evidence type="ECO:0000256" key="3">
    <source>
        <dbReference type="ARBA" id="ARBA00022989"/>
    </source>
</evidence>
<dbReference type="OrthoDB" id="3701077at2"/>
<accession>A0A127A6S6</accession>
<reference evidence="8 9" key="1">
    <citation type="submission" date="2016-02" db="EMBL/GenBank/DDBJ databases">
        <title>Complete genome of Sinomonas atrocyanea KCTC 3377.</title>
        <authorList>
            <person name="Kim K.M."/>
        </authorList>
    </citation>
    <scope>NUCLEOTIDE SEQUENCE [LARGE SCALE GENOMIC DNA]</scope>
    <source>
        <strain evidence="8 9">KCTC 3377</strain>
    </source>
</reference>
<evidence type="ECO:0000256" key="5">
    <source>
        <dbReference type="SAM" id="MobiDB-lite"/>
    </source>
</evidence>
<organism evidence="8 9">
    <name type="scientific">Sinomonas atrocyanea</name>
    <dbReference type="NCBI Taxonomy" id="37927"/>
    <lineage>
        <taxon>Bacteria</taxon>
        <taxon>Bacillati</taxon>
        <taxon>Actinomycetota</taxon>
        <taxon>Actinomycetes</taxon>
        <taxon>Micrococcales</taxon>
        <taxon>Micrococcaceae</taxon>
        <taxon>Sinomonas</taxon>
    </lineage>
</organism>
<evidence type="ECO:0000313" key="8">
    <source>
        <dbReference type="EMBL" id="AMM34494.1"/>
    </source>
</evidence>
<dbReference type="Pfam" id="PF02656">
    <property type="entry name" value="DUF202"/>
    <property type="match status" value="1"/>
</dbReference>
<name>A0A127A6S6_9MICC</name>
<feature type="domain" description="DUF202" evidence="7">
    <location>
        <begin position="13"/>
        <end position="80"/>
    </location>
</feature>
<comment type="subcellular location">
    <subcellularLocation>
        <location evidence="1">Endomembrane system</location>
        <topology evidence="1">Multi-pass membrane protein</topology>
    </subcellularLocation>
</comment>
<feature type="transmembrane region" description="Helical" evidence="6">
    <location>
        <begin position="61"/>
        <end position="83"/>
    </location>
</feature>
<protein>
    <submittedName>
        <fullName evidence="8">Membrane protein</fullName>
    </submittedName>
</protein>
<dbReference type="Proteomes" id="UP000070134">
    <property type="component" value="Chromosome"/>
</dbReference>
<evidence type="ECO:0000256" key="1">
    <source>
        <dbReference type="ARBA" id="ARBA00004127"/>
    </source>
</evidence>
<evidence type="ECO:0000313" key="9">
    <source>
        <dbReference type="Proteomes" id="UP000070134"/>
    </source>
</evidence>
<dbReference type="EMBL" id="CP014518">
    <property type="protein sequence ID" value="AMM34494.1"/>
    <property type="molecule type" value="Genomic_DNA"/>
</dbReference>
<evidence type="ECO:0000256" key="2">
    <source>
        <dbReference type="ARBA" id="ARBA00022692"/>
    </source>
</evidence>
<feature type="transmembrane region" description="Helical" evidence="6">
    <location>
        <begin position="95"/>
        <end position="118"/>
    </location>
</feature>
<evidence type="ECO:0000256" key="4">
    <source>
        <dbReference type="ARBA" id="ARBA00023136"/>
    </source>
</evidence>
<keyword evidence="4 6" id="KW-0472">Membrane</keyword>
<evidence type="ECO:0000256" key="6">
    <source>
        <dbReference type="SAM" id="Phobius"/>
    </source>
</evidence>
<dbReference type="STRING" id="37927.SA2016_3837"/>
<sequence>MTPSPTPDEQTRDPGLQPERTSLSWGRTLLALLVSDLLIWRAWSRSLSRHEGRIEGNALTLGLAAGTAAAATAVIACCVIYRTRTLRTDTQAPPAGLMLTTTTALLALAAATTVSILLTK</sequence>
<dbReference type="KEGG" id="satk:SA2016_3837"/>
<feature type="region of interest" description="Disordered" evidence="5">
    <location>
        <begin position="1"/>
        <end position="20"/>
    </location>
</feature>
<evidence type="ECO:0000259" key="7">
    <source>
        <dbReference type="Pfam" id="PF02656"/>
    </source>
</evidence>
<proteinExistence type="predicted"/>
<dbReference type="GO" id="GO:0012505">
    <property type="term" value="C:endomembrane system"/>
    <property type="evidence" value="ECO:0007669"/>
    <property type="project" value="UniProtKB-SubCell"/>
</dbReference>
<dbReference type="RefSeq" id="WP_066501255.1">
    <property type="nucleotide sequence ID" value="NZ_BJMO01000049.1"/>
</dbReference>
<gene>
    <name evidence="8" type="ORF">SA2016_3837</name>
</gene>
<dbReference type="AlphaFoldDB" id="A0A127A6S6"/>
<keyword evidence="2 6" id="KW-0812">Transmembrane</keyword>